<evidence type="ECO:0000313" key="1">
    <source>
        <dbReference type="EMBL" id="KAI3735064.1"/>
    </source>
</evidence>
<keyword evidence="2" id="KW-1185">Reference proteome</keyword>
<name>A0ACB9CLB9_ARCLA</name>
<reference evidence="2" key="1">
    <citation type="journal article" date="2022" name="Mol. Ecol. Resour.">
        <title>The genomes of chicory, endive, great burdock and yacon provide insights into Asteraceae palaeo-polyploidization history and plant inulin production.</title>
        <authorList>
            <person name="Fan W."/>
            <person name="Wang S."/>
            <person name="Wang H."/>
            <person name="Wang A."/>
            <person name="Jiang F."/>
            <person name="Liu H."/>
            <person name="Zhao H."/>
            <person name="Xu D."/>
            <person name="Zhang Y."/>
        </authorList>
    </citation>
    <scope>NUCLEOTIDE SEQUENCE [LARGE SCALE GENOMIC DNA]</scope>
    <source>
        <strain evidence="2">cv. Niubang</strain>
    </source>
</reference>
<protein>
    <submittedName>
        <fullName evidence="1">Uncharacterized protein</fullName>
    </submittedName>
</protein>
<evidence type="ECO:0000313" key="2">
    <source>
        <dbReference type="Proteomes" id="UP001055879"/>
    </source>
</evidence>
<reference evidence="1 2" key="2">
    <citation type="journal article" date="2022" name="Mol. Ecol. Resour.">
        <title>The genomes of chicory, endive, great burdock and yacon provide insights into Asteraceae paleo-polyploidization history and plant inulin production.</title>
        <authorList>
            <person name="Fan W."/>
            <person name="Wang S."/>
            <person name="Wang H."/>
            <person name="Wang A."/>
            <person name="Jiang F."/>
            <person name="Liu H."/>
            <person name="Zhao H."/>
            <person name="Xu D."/>
            <person name="Zhang Y."/>
        </authorList>
    </citation>
    <scope>NUCLEOTIDE SEQUENCE [LARGE SCALE GENOMIC DNA]</scope>
    <source>
        <strain evidence="2">cv. Niubang</strain>
    </source>
</reference>
<dbReference type="Proteomes" id="UP001055879">
    <property type="component" value="Linkage Group LG04"/>
</dbReference>
<organism evidence="1 2">
    <name type="scientific">Arctium lappa</name>
    <name type="common">Greater burdock</name>
    <name type="synonym">Lappa major</name>
    <dbReference type="NCBI Taxonomy" id="4217"/>
    <lineage>
        <taxon>Eukaryota</taxon>
        <taxon>Viridiplantae</taxon>
        <taxon>Streptophyta</taxon>
        <taxon>Embryophyta</taxon>
        <taxon>Tracheophyta</taxon>
        <taxon>Spermatophyta</taxon>
        <taxon>Magnoliopsida</taxon>
        <taxon>eudicotyledons</taxon>
        <taxon>Gunneridae</taxon>
        <taxon>Pentapetalae</taxon>
        <taxon>asterids</taxon>
        <taxon>campanulids</taxon>
        <taxon>Asterales</taxon>
        <taxon>Asteraceae</taxon>
        <taxon>Carduoideae</taxon>
        <taxon>Cardueae</taxon>
        <taxon>Arctiinae</taxon>
        <taxon>Arctium</taxon>
    </lineage>
</organism>
<proteinExistence type="predicted"/>
<sequence>MINLMVSLVVAVVKFWHIAFTSKQLSGLVETEKSIPLQQSSLRKHSRGYKWYPTCSALLYLFVTRPFLNMLNVACCILP</sequence>
<accession>A0ACB9CLB9</accession>
<comment type="caution">
    <text evidence="1">The sequence shown here is derived from an EMBL/GenBank/DDBJ whole genome shotgun (WGS) entry which is preliminary data.</text>
</comment>
<dbReference type="EMBL" id="CM042050">
    <property type="protein sequence ID" value="KAI3735064.1"/>
    <property type="molecule type" value="Genomic_DNA"/>
</dbReference>
<gene>
    <name evidence="1" type="ORF">L6452_14551</name>
</gene>